<protein>
    <recommendedName>
        <fullName evidence="2">ATP-citrate synthase/succinyl-CoA ligase C-terminal domain-containing protein</fullName>
    </recommendedName>
</protein>
<keyword evidence="4" id="KW-1185">Reference proteome</keyword>
<dbReference type="PANTHER" id="PTHR11815:SF10">
    <property type="entry name" value="SUCCINATE--COA LIGASE [GDP-FORMING] SUBUNIT BETA, MITOCHONDRIAL"/>
    <property type="match status" value="1"/>
</dbReference>
<accession>A0A0D1E3R8</accession>
<evidence type="ECO:0000313" key="3">
    <source>
        <dbReference type="EMBL" id="KIS70749.1"/>
    </source>
</evidence>
<dbReference type="InParanoid" id="A0A0D1E3R8"/>
<dbReference type="InterPro" id="IPR016102">
    <property type="entry name" value="Succinyl-CoA_synth-like"/>
</dbReference>
<dbReference type="InterPro" id="IPR005811">
    <property type="entry name" value="SUCC_ACL_C"/>
</dbReference>
<organism evidence="3 4">
    <name type="scientific">Mycosarcoma maydis</name>
    <name type="common">Corn smut fungus</name>
    <name type="synonym">Ustilago maydis</name>
    <dbReference type="NCBI Taxonomy" id="5270"/>
    <lineage>
        <taxon>Eukaryota</taxon>
        <taxon>Fungi</taxon>
        <taxon>Dikarya</taxon>
        <taxon>Basidiomycota</taxon>
        <taxon>Ustilaginomycotina</taxon>
        <taxon>Ustilaginomycetes</taxon>
        <taxon>Ustilaginales</taxon>
        <taxon>Ustilaginaceae</taxon>
        <taxon>Mycosarcoma</taxon>
    </lineage>
</organism>
<dbReference type="Pfam" id="PF00549">
    <property type="entry name" value="Ligase_CoA"/>
    <property type="match status" value="1"/>
</dbReference>
<dbReference type="SUPFAM" id="SSF52210">
    <property type="entry name" value="Succinyl-CoA synthetase domains"/>
    <property type="match status" value="1"/>
</dbReference>
<evidence type="ECO:0000259" key="2">
    <source>
        <dbReference type="Pfam" id="PF00549"/>
    </source>
</evidence>
<sequence>MLARSASRLGLSIPRWAGTSNVCRPTIFTCHVPSSVRDFHLESKDIPEFLSKAGASIASCVKIESSSNTLPICDQGVAVLISADRDPQSWPADADARTGNFFGPSILSARVSSLAPLDKTYFGRGGLGLLKLRQQKPASISHVAVRSNTSSLAESQLISLVHGLASKEAQNVIAAMWKVFDQYEGLWFSFTLVPAQGDTEVKVVAPYMEFDDFAVRRQPLLKPYFESRPRHTNTARAEDSGLFFVKLSDVDAPTLTQASDGKELPEGNIGCFGYGAGNAMATMDGLNVAGGRPANFLDGGGGANRTNAKLAVETLNRDPAVKAIFINTFGGITRTDIVSQGIIDAVKDDKITKPIVVRMKGTGSEDAAKVLQASGLEFAFHDDFNAAAAHAVRAANQGHL</sequence>
<proteinExistence type="predicted"/>
<evidence type="ECO:0000256" key="1">
    <source>
        <dbReference type="ARBA" id="ARBA00022741"/>
    </source>
</evidence>
<dbReference type="GO" id="GO:0006099">
    <property type="term" value="P:tricarboxylic acid cycle"/>
    <property type="evidence" value="ECO:0000318"/>
    <property type="project" value="GO_Central"/>
</dbReference>
<dbReference type="GeneID" id="23562781"/>
<dbReference type="OMA" id="THEGLWF"/>
<dbReference type="PANTHER" id="PTHR11815">
    <property type="entry name" value="SUCCINYL-COA SYNTHETASE BETA CHAIN"/>
    <property type="match status" value="1"/>
</dbReference>
<name>A0A0D1E3R8_MYCMD</name>
<dbReference type="eggNOG" id="KOG2799">
    <property type="taxonomic scope" value="Eukaryota"/>
</dbReference>
<dbReference type="RefSeq" id="XP_011387835.1">
    <property type="nucleotide sequence ID" value="XM_011389533.1"/>
</dbReference>
<dbReference type="EMBL" id="CM003142">
    <property type="protein sequence ID" value="KIS70749.1"/>
    <property type="molecule type" value="Genomic_DNA"/>
</dbReference>
<dbReference type="Gene3D" id="3.40.50.261">
    <property type="entry name" value="Succinyl-CoA synthetase domains"/>
    <property type="match status" value="1"/>
</dbReference>
<reference evidence="3 4" key="1">
    <citation type="journal article" date="2006" name="Nature">
        <title>Insights from the genome of the biotrophic fungal plant pathogen Ustilago maydis.</title>
        <authorList>
            <person name="Kamper J."/>
            <person name="Kahmann R."/>
            <person name="Bolker M."/>
            <person name="Ma L.J."/>
            <person name="Brefort T."/>
            <person name="Saville B.J."/>
            <person name="Banuett F."/>
            <person name="Kronstad J.W."/>
            <person name="Gold S.E."/>
            <person name="Muller O."/>
            <person name="Perlin M.H."/>
            <person name="Wosten H.A."/>
            <person name="de Vries R."/>
            <person name="Ruiz-Herrera J."/>
            <person name="Reynaga-Pena C.G."/>
            <person name="Snetselaar K."/>
            <person name="McCann M."/>
            <person name="Perez-Martin J."/>
            <person name="Feldbrugge M."/>
            <person name="Basse C.W."/>
            <person name="Steinberg G."/>
            <person name="Ibeas J.I."/>
            <person name="Holloman W."/>
            <person name="Guzman P."/>
            <person name="Farman M."/>
            <person name="Stajich J.E."/>
            <person name="Sentandreu R."/>
            <person name="Gonzalez-Prieto J.M."/>
            <person name="Kennell J.C."/>
            <person name="Molina L."/>
            <person name="Schirawski J."/>
            <person name="Mendoza-Mendoza A."/>
            <person name="Greilinger D."/>
            <person name="Munch K."/>
            <person name="Rossel N."/>
            <person name="Scherer M."/>
            <person name="Vranes M."/>
            <person name="Ladendorf O."/>
            <person name="Vincon V."/>
            <person name="Fuchs U."/>
            <person name="Sandrock B."/>
            <person name="Meng S."/>
            <person name="Ho E.C."/>
            <person name="Cahill M.J."/>
            <person name="Boyce K.J."/>
            <person name="Klose J."/>
            <person name="Klosterman S.J."/>
            <person name="Deelstra H.J."/>
            <person name="Ortiz-Castellanos L."/>
            <person name="Li W."/>
            <person name="Sanchez-Alonso P."/>
            <person name="Schreier P.H."/>
            <person name="Hauser-Hahn I."/>
            <person name="Vaupel M."/>
            <person name="Koopmann E."/>
            <person name="Friedrich G."/>
            <person name="Voss H."/>
            <person name="Schluter T."/>
            <person name="Margolis J."/>
            <person name="Platt D."/>
            <person name="Swimmer C."/>
            <person name="Gnirke A."/>
            <person name="Chen F."/>
            <person name="Vysotskaia V."/>
            <person name="Mannhaupt G."/>
            <person name="Guldener U."/>
            <person name="Munsterkotter M."/>
            <person name="Haase D."/>
            <person name="Oesterheld M."/>
            <person name="Mewes H.W."/>
            <person name="Mauceli E.W."/>
            <person name="DeCaprio D."/>
            <person name="Wade C.M."/>
            <person name="Butler J."/>
            <person name="Young S."/>
            <person name="Jaffe D.B."/>
            <person name="Calvo S."/>
            <person name="Nusbaum C."/>
            <person name="Galagan J."/>
            <person name="Birren B.W."/>
        </authorList>
    </citation>
    <scope>NUCLEOTIDE SEQUENCE [LARGE SCALE GENOMIC DNA]</scope>
    <source>
        <strain evidence="4">DSM 14603 / FGSC 9021 / UM521</strain>
    </source>
</reference>
<feature type="domain" description="ATP-citrate synthase/succinyl-CoA ligase C-terminal" evidence="2">
    <location>
        <begin position="275"/>
        <end position="392"/>
    </location>
</feature>
<dbReference type="GO" id="GO:0006104">
    <property type="term" value="P:succinyl-CoA metabolic process"/>
    <property type="evidence" value="ECO:0000318"/>
    <property type="project" value="GO_Central"/>
</dbReference>
<keyword evidence="1" id="KW-0547">Nucleotide-binding</keyword>
<dbReference type="AlphaFoldDB" id="A0A0D1E3R8"/>
<dbReference type="GO" id="GO:0004776">
    <property type="term" value="F:succinate-CoA ligase (GDP-forming) activity"/>
    <property type="evidence" value="ECO:0000318"/>
    <property type="project" value="GO_Central"/>
</dbReference>
<dbReference type="OrthoDB" id="1664372at2759"/>
<dbReference type="VEuPathDB" id="FungiDB:UMAG_01904"/>
<dbReference type="KEGG" id="uma:UMAG_01904"/>
<dbReference type="GO" id="GO:0000166">
    <property type="term" value="F:nucleotide binding"/>
    <property type="evidence" value="ECO:0007669"/>
    <property type="project" value="UniProtKB-KW"/>
</dbReference>
<dbReference type="GO" id="GO:0005739">
    <property type="term" value="C:mitochondrion"/>
    <property type="evidence" value="ECO:0000318"/>
    <property type="project" value="GO_Central"/>
</dbReference>
<gene>
    <name evidence="3" type="ORF">UMAG_01904</name>
</gene>
<dbReference type="STRING" id="237631.A0A0D1E3R8"/>
<dbReference type="Proteomes" id="UP000000561">
    <property type="component" value="Chromosome 3"/>
</dbReference>
<dbReference type="GO" id="GO:0042709">
    <property type="term" value="C:succinate-CoA ligase complex"/>
    <property type="evidence" value="ECO:0000318"/>
    <property type="project" value="GO_Central"/>
</dbReference>
<evidence type="ECO:0000313" key="4">
    <source>
        <dbReference type="Proteomes" id="UP000000561"/>
    </source>
</evidence>